<comment type="caution">
    <text evidence="3">The sequence shown here is derived from an EMBL/GenBank/DDBJ whole genome shotgun (WGS) entry which is preliminary data.</text>
</comment>
<evidence type="ECO:0000259" key="2">
    <source>
        <dbReference type="Pfam" id="PF00144"/>
    </source>
</evidence>
<evidence type="ECO:0000256" key="1">
    <source>
        <dbReference type="SAM" id="SignalP"/>
    </source>
</evidence>
<keyword evidence="3" id="KW-0378">Hydrolase</keyword>
<feature type="signal peptide" evidence="1">
    <location>
        <begin position="1"/>
        <end position="45"/>
    </location>
</feature>
<dbReference type="RefSeq" id="WP_379907045.1">
    <property type="nucleotide sequence ID" value="NZ_JBHRTR010000054.1"/>
</dbReference>
<keyword evidence="4" id="KW-1185">Reference proteome</keyword>
<dbReference type="PANTHER" id="PTHR43283:SF3">
    <property type="entry name" value="BETA-LACTAMASE FAMILY PROTEIN (AFU_ORTHOLOGUE AFUA_5G07500)"/>
    <property type="match status" value="1"/>
</dbReference>
<feature type="domain" description="Beta-lactamase-related" evidence="2">
    <location>
        <begin position="68"/>
        <end position="421"/>
    </location>
</feature>
<dbReference type="Proteomes" id="UP001595528">
    <property type="component" value="Unassembled WGS sequence"/>
</dbReference>
<dbReference type="SUPFAM" id="SSF56601">
    <property type="entry name" value="beta-lactamase/transpeptidase-like"/>
    <property type="match status" value="1"/>
</dbReference>
<dbReference type="InterPro" id="IPR001466">
    <property type="entry name" value="Beta-lactam-related"/>
</dbReference>
<dbReference type="Gene3D" id="3.40.710.10">
    <property type="entry name" value="DD-peptidase/beta-lactamase superfamily"/>
    <property type="match status" value="1"/>
</dbReference>
<protein>
    <submittedName>
        <fullName evidence="3">Serine hydrolase domain-containing protein</fullName>
        <ecNumber evidence="3">3.-.-.-</ecNumber>
    </submittedName>
</protein>
<keyword evidence="1" id="KW-0732">Signal</keyword>
<dbReference type="Pfam" id="PF00144">
    <property type="entry name" value="Beta-lactamase"/>
    <property type="match status" value="1"/>
</dbReference>
<reference evidence="4" key="1">
    <citation type="journal article" date="2019" name="Int. J. Syst. Evol. Microbiol.">
        <title>The Global Catalogue of Microorganisms (GCM) 10K type strain sequencing project: providing services to taxonomists for standard genome sequencing and annotation.</title>
        <authorList>
            <consortium name="The Broad Institute Genomics Platform"/>
            <consortium name="The Broad Institute Genome Sequencing Center for Infectious Disease"/>
            <person name="Wu L."/>
            <person name="Ma J."/>
        </authorList>
    </citation>
    <scope>NUCLEOTIDE SEQUENCE [LARGE SCALE GENOMIC DNA]</scope>
    <source>
        <strain evidence="4">KCTC 42964</strain>
    </source>
</reference>
<dbReference type="InterPro" id="IPR050789">
    <property type="entry name" value="Diverse_Enzym_Activities"/>
</dbReference>
<proteinExistence type="predicted"/>
<dbReference type="PANTHER" id="PTHR43283">
    <property type="entry name" value="BETA-LACTAMASE-RELATED"/>
    <property type="match status" value="1"/>
</dbReference>
<dbReference type="GO" id="GO:0016787">
    <property type="term" value="F:hydrolase activity"/>
    <property type="evidence" value="ECO:0007669"/>
    <property type="project" value="UniProtKB-KW"/>
</dbReference>
<name>A0ABV7LAV2_9PROT</name>
<dbReference type="EMBL" id="JBHRTR010000054">
    <property type="protein sequence ID" value="MFC3231546.1"/>
    <property type="molecule type" value="Genomic_DNA"/>
</dbReference>
<dbReference type="EC" id="3.-.-.-" evidence="3"/>
<feature type="chain" id="PRO_5046201897" evidence="1">
    <location>
        <begin position="46"/>
        <end position="450"/>
    </location>
</feature>
<gene>
    <name evidence="3" type="ORF">ACFOGJ_30140</name>
</gene>
<evidence type="ECO:0000313" key="4">
    <source>
        <dbReference type="Proteomes" id="UP001595528"/>
    </source>
</evidence>
<dbReference type="InterPro" id="IPR012338">
    <property type="entry name" value="Beta-lactam/transpept-like"/>
</dbReference>
<accession>A0ABV7LAV2</accession>
<organism evidence="3 4">
    <name type="scientific">Marinibaculum pumilum</name>
    <dbReference type="NCBI Taxonomy" id="1766165"/>
    <lineage>
        <taxon>Bacteria</taxon>
        <taxon>Pseudomonadati</taxon>
        <taxon>Pseudomonadota</taxon>
        <taxon>Alphaproteobacteria</taxon>
        <taxon>Rhodospirillales</taxon>
        <taxon>Rhodospirillaceae</taxon>
        <taxon>Marinibaculum</taxon>
    </lineage>
</organism>
<sequence length="450" mass="48039">MHSQSASAGHAHSVSRGPLFRGPLSRGLAAAALAGSLFLAGAASAADLPQGDPANLGLAPDRLETITAMLKEKVDQQLFPGAVLTIVRHGEVGYQQAVGKRTPGGPEMTTDSLFRIYSMTKPIVTVAAMMLVEEGKLTIGDPVARYIPEFKELQVAVDQPGGGEAQMEPARRPITVQDLMRHTAGLTYGFFGAGAARKAYLDNGIGDPAKTNEEFAKAIAQMPLEHQPGTTWEYSHATDVLGRVVEVVSGQPLGAFLKARIFDPLDMQDTGFEVADTGNHGRIAEPMESDRQIGPVALYNPAESRAWESGGGGLVSTARDYSRFLQMMLNGGELDGVRILGPKTIAFMTADHLGPDIKPGKYYLPGPGYGFGLGFAVRTSEGLSNVPGSVGEYYWGGAAGTYFWVDPAEDMFVVYMMQSPKHRVPMRSVLRDMVYGAVVESGAQMQQGSN</sequence>
<evidence type="ECO:0000313" key="3">
    <source>
        <dbReference type="EMBL" id="MFC3231546.1"/>
    </source>
</evidence>